<proteinExistence type="predicted"/>
<evidence type="ECO:0000313" key="10">
    <source>
        <dbReference type="Proteomes" id="UP000230024"/>
    </source>
</evidence>
<feature type="domain" description="Lipopolysaccharide assembly protein A" evidence="6">
    <location>
        <begin position="26"/>
        <end position="74"/>
    </location>
</feature>
<dbReference type="Proteomes" id="UP000230024">
    <property type="component" value="Chromosome"/>
</dbReference>
<evidence type="ECO:0000256" key="3">
    <source>
        <dbReference type="ARBA" id="ARBA00022989"/>
    </source>
</evidence>
<sequence length="80" mass="8756">MRIFKRVILIVAVLLIAAVTVVFMLENRQSVAMTFFGWSAPQLPLALPVILALLLGMVIGPILTLIASLRKKRTPSARSV</sequence>
<evidence type="ECO:0000313" key="11">
    <source>
        <dbReference type="Proteomes" id="UP000247480"/>
    </source>
</evidence>
<feature type="transmembrane region" description="Helical" evidence="5">
    <location>
        <begin position="45"/>
        <end position="69"/>
    </location>
</feature>
<evidence type="ECO:0000256" key="4">
    <source>
        <dbReference type="ARBA" id="ARBA00023136"/>
    </source>
</evidence>
<evidence type="ECO:0000313" key="7">
    <source>
        <dbReference type="EMBL" id="ATV17095.1"/>
    </source>
</evidence>
<reference evidence="9 12" key="3">
    <citation type="submission" date="2018-04" db="EMBL/GenBank/DDBJ databases">
        <title>Draft genome sequence of Pseudomonas syringae pv. actinidiae biovar 3 strains isolated from kiwifruit in Kagawa prefecture.</title>
        <authorList>
            <person name="Tabuchi M."/>
            <person name="Saito M."/>
            <person name="Fujiwara S."/>
            <person name="Sasa N."/>
            <person name="Akimitsu K."/>
            <person name="Gomi K."/>
            <person name="Konishi-Sugita S."/>
            <person name="Hamano K."/>
            <person name="Kataoka I."/>
        </authorList>
    </citation>
    <scope>NUCLEOTIDE SEQUENCE [LARGE SCALE GENOMIC DNA]</scope>
    <source>
        <strain evidence="9 12">MAFF212211</strain>
    </source>
</reference>
<name>A0A0K8M7T0_PSESF</name>
<evidence type="ECO:0000256" key="2">
    <source>
        <dbReference type="ARBA" id="ARBA00022692"/>
    </source>
</evidence>
<dbReference type="Proteomes" id="UP000247480">
    <property type="component" value="Unassembled WGS sequence"/>
</dbReference>
<dbReference type="Proteomes" id="UP000248291">
    <property type="component" value="Unassembled WGS sequence"/>
</dbReference>
<evidence type="ECO:0000259" key="6">
    <source>
        <dbReference type="Pfam" id="PF06305"/>
    </source>
</evidence>
<organism evidence="9 12">
    <name type="scientific">Pseudomonas syringae pv. actinidiae</name>
    <dbReference type="NCBI Taxonomy" id="103796"/>
    <lineage>
        <taxon>Bacteria</taxon>
        <taxon>Pseudomonadati</taxon>
        <taxon>Pseudomonadota</taxon>
        <taxon>Gammaproteobacteria</taxon>
        <taxon>Pseudomonadales</taxon>
        <taxon>Pseudomonadaceae</taxon>
        <taxon>Pseudomonas</taxon>
        <taxon>Pseudomonas syringae</taxon>
    </lineage>
</organism>
<dbReference type="AlphaFoldDB" id="A0A0K8M7T0"/>
<keyword evidence="1" id="KW-1003">Cell membrane</keyword>
<feature type="transmembrane region" description="Helical" evidence="5">
    <location>
        <begin position="7"/>
        <end position="25"/>
    </location>
</feature>
<keyword evidence="3 5" id="KW-1133">Transmembrane helix</keyword>
<keyword evidence="2 5" id="KW-0812">Transmembrane</keyword>
<dbReference type="EMBL" id="CP024712">
    <property type="protein sequence ID" value="ATV17095.1"/>
    <property type="molecule type" value="Genomic_DNA"/>
</dbReference>
<dbReference type="EMBL" id="BGKA01000081">
    <property type="protein sequence ID" value="GBH16397.1"/>
    <property type="molecule type" value="Genomic_DNA"/>
</dbReference>
<reference evidence="8 11" key="2">
    <citation type="submission" date="2018-04" db="EMBL/GenBank/DDBJ databases">
        <title>Draft genome sequence of Pseudomonas syringae pv. actinidiae biovar 1 strains isolated from kiwifruit in Kagawa prefecture.</title>
        <authorList>
            <person name="Tabuchi M."/>
            <person name="Saito M."/>
            <person name="Fujiwara S."/>
            <person name="Sasa N."/>
            <person name="Akimitsu K."/>
            <person name="Gomi K."/>
            <person name="Konishi-Sugita S."/>
            <person name="Hamano K."/>
            <person name="Kataoka I."/>
        </authorList>
    </citation>
    <scope>NUCLEOTIDE SEQUENCE [LARGE SCALE GENOMIC DNA]</scope>
    <source>
        <strain evidence="8 11">MAFF212206</strain>
    </source>
</reference>
<protein>
    <submittedName>
        <fullName evidence="9">Cation transport ATPase</fullName>
    </submittedName>
    <submittedName>
        <fullName evidence="7">DUF1049 domain-containing protein</fullName>
    </submittedName>
</protein>
<dbReference type="RefSeq" id="WP_003378958.1">
    <property type="nucleotide sequence ID" value="NZ_AP019411.1"/>
</dbReference>
<dbReference type="GO" id="GO:0005886">
    <property type="term" value="C:plasma membrane"/>
    <property type="evidence" value="ECO:0007669"/>
    <property type="project" value="InterPro"/>
</dbReference>
<dbReference type="InterPro" id="IPR010445">
    <property type="entry name" value="LapA_dom"/>
</dbReference>
<gene>
    <name evidence="7" type="ORF">CT122_09530</name>
    <name evidence="8" type="ORF">KPSA1_05420</name>
    <name evidence="9" type="ORF">KPSA3_02340</name>
</gene>
<dbReference type="EMBL" id="BGJZ01000285">
    <property type="protein sequence ID" value="GBH11958.1"/>
    <property type="molecule type" value="Genomic_DNA"/>
</dbReference>
<accession>A0A0K8M7T0</accession>
<evidence type="ECO:0000313" key="12">
    <source>
        <dbReference type="Proteomes" id="UP000248291"/>
    </source>
</evidence>
<evidence type="ECO:0000313" key="9">
    <source>
        <dbReference type="EMBL" id="GBH16397.1"/>
    </source>
</evidence>
<reference evidence="7 10" key="1">
    <citation type="submission" date="2017-11" db="EMBL/GenBank/DDBJ databases">
        <title>Complete DNA Sequence of Pseudomonas syringae pv. actinidiae, biovar 5 (Psa5).</title>
        <authorList>
            <person name="Butler M."/>
            <person name="Taiaroa G."/>
            <person name="Sumpter N."/>
            <person name="Poulter R."/>
        </authorList>
    </citation>
    <scope>NUCLEOTIDE SEQUENCE [LARGE SCALE GENOMIC DNA]</scope>
    <source>
        <strain evidence="7 10">MAFF212063</strain>
    </source>
</reference>
<dbReference type="Pfam" id="PF06305">
    <property type="entry name" value="LapA_dom"/>
    <property type="match status" value="1"/>
</dbReference>
<keyword evidence="4 5" id="KW-0472">Membrane</keyword>
<evidence type="ECO:0000313" key="8">
    <source>
        <dbReference type="EMBL" id="GBH11958.1"/>
    </source>
</evidence>
<evidence type="ECO:0000256" key="1">
    <source>
        <dbReference type="ARBA" id="ARBA00022475"/>
    </source>
</evidence>
<evidence type="ECO:0000256" key="5">
    <source>
        <dbReference type="SAM" id="Phobius"/>
    </source>
</evidence>